<dbReference type="InterPro" id="IPR036388">
    <property type="entry name" value="WH-like_DNA-bd_sf"/>
</dbReference>
<reference evidence="6 7" key="1">
    <citation type="submission" date="2016-10" db="EMBL/GenBank/DDBJ databases">
        <authorList>
            <person name="Varghese N."/>
            <person name="Submissions S."/>
        </authorList>
    </citation>
    <scope>NUCLEOTIDE SEQUENCE [LARGE SCALE GENOMIC DNA]</scope>
    <source>
        <strain evidence="6 7">FF3</strain>
    </source>
</reference>
<dbReference type="PANTHER" id="PTHR30514:SF18">
    <property type="entry name" value="RPIR-FAMILY TRANSCRIPTIONAL REGULATOR"/>
    <property type="match status" value="1"/>
</dbReference>
<evidence type="ECO:0000256" key="2">
    <source>
        <dbReference type="ARBA" id="ARBA00023125"/>
    </source>
</evidence>
<keyword evidence="3" id="KW-0804">Transcription</keyword>
<organism evidence="6 7">
    <name type="scientific">Marinovum algicola</name>
    <dbReference type="NCBI Taxonomy" id="42444"/>
    <lineage>
        <taxon>Bacteria</taxon>
        <taxon>Pseudomonadati</taxon>
        <taxon>Pseudomonadota</taxon>
        <taxon>Alphaproteobacteria</taxon>
        <taxon>Rhodobacterales</taxon>
        <taxon>Roseobacteraceae</taxon>
        <taxon>Marinovum</taxon>
    </lineage>
</organism>
<dbReference type="PANTHER" id="PTHR30514">
    <property type="entry name" value="GLUCOKINASE"/>
    <property type="match status" value="1"/>
</dbReference>
<dbReference type="InterPro" id="IPR035472">
    <property type="entry name" value="RpiR-like_SIS"/>
</dbReference>
<evidence type="ECO:0000259" key="4">
    <source>
        <dbReference type="PROSITE" id="PS51071"/>
    </source>
</evidence>
<dbReference type="InterPro" id="IPR000281">
    <property type="entry name" value="HTH_RpiR"/>
</dbReference>
<gene>
    <name evidence="6" type="ORF">SAMN04487940_12337</name>
</gene>
<dbReference type="Gene3D" id="3.40.50.10490">
    <property type="entry name" value="Glucose-6-phosphate isomerase like protein, domain 1"/>
    <property type="match status" value="1"/>
</dbReference>
<dbReference type="GO" id="GO:1901135">
    <property type="term" value="P:carbohydrate derivative metabolic process"/>
    <property type="evidence" value="ECO:0007669"/>
    <property type="project" value="InterPro"/>
</dbReference>
<dbReference type="InterPro" id="IPR047640">
    <property type="entry name" value="RpiR-like"/>
</dbReference>
<dbReference type="GO" id="GO:0097367">
    <property type="term" value="F:carbohydrate derivative binding"/>
    <property type="evidence" value="ECO:0007669"/>
    <property type="project" value="InterPro"/>
</dbReference>
<dbReference type="PROSITE" id="PS51071">
    <property type="entry name" value="HTH_RPIR"/>
    <property type="match status" value="1"/>
</dbReference>
<comment type="caution">
    <text evidence="6">The sequence shown here is derived from an EMBL/GenBank/DDBJ whole genome shotgun (WGS) entry which is preliminary data.</text>
</comment>
<keyword evidence="7" id="KW-1185">Reference proteome</keyword>
<accession>A0A975WEB4</accession>
<dbReference type="SUPFAM" id="SSF46689">
    <property type="entry name" value="Homeodomain-like"/>
    <property type="match status" value="1"/>
</dbReference>
<dbReference type="InterPro" id="IPR009057">
    <property type="entry name" value="Homeodomain-like_sf"/>
</dbReference>
<dbReference type="InterPro" id="IPR001347">
    <property type="entry name" value="SIS_dom"/>
</dbReference>
<evidence type="ECO:0000313" key="6">
    <source>
        <dbReference type="EMBL" id="SEK06711.1"/>
    </source>
</evidence>
<keyword evidence="1" id="KW-0805">Transcription regulation</keyword>
<dbReference type="Proteomes" id="UP000182932">
    <property type="component" value="Unassembled WGS sequence"/>
</dbReference>
<sequence length="308" mass="33419">MKHLFQELTTHKTFETLSFRRKGDSVPDTIEDRISAEYVNLSAQLRRAADYVASNPVDVATRSLRAMAQSSGVSPATFSRLARILGFKDYESLRETQRAAMGERLVPYADRAEALRRGDQAPETFLHRQAGICTQNIAQLERTISGARLAAAVEALHGADKVLLVGLLGSAGIADYIGYQAQFFARNWSVAGRSGASTAAAFASMSPGDAVIVLTKSPYAEASVRAVRVARTNGFTTIVLTDSHACPALEVADHPFIVPSQTANFFSSYTATLVLIETMMSMLVSRVGPEAEARIRATEEQTRKLTEV</sequence>
<evidence type="ECO:0000259" key="5">
    <source>
        <dbReference type="PROSITE" id="PS51464"/>
    </source>
</evidence>
<dbReference type="AlphaFoldDB" id="A0A975WEB4"/>
<evidence type="ECO:0000256" key="3">
    <source>
        <dbReference type="ARBA" id="ARBA00023163"/>
    </source>
</evidence>
<dbReference type="SUPFAM" id="SSF53697">
    <property type="entry name" value="SIS domain"/>
    <property type="match status" value="1"/>
</dbReference>
<dbReference type="GO" id="GO:0003677">
    <property type="term" value="F:DNA binding"/>
    <property type="evidence" value="ECO:0007669"/>
    <property type="project" value="UniProtKB-KW"/>
</dbReference>
<proteinExistence type="predicted"/>
<feature type="domain" description="HTH rpiR-type" evidence="4">
    <location>
        <begin position="28"/>
        <end position="104"/>
    </location>
</feature>
<protein>
    <submittedName>
        <fullName evidence="6">Transcriptional regulator, RpiR family</fullName>
    </submittedName>
</protein>
<dbReference type="InterPro" id="IPR046348">
    <property type="entry name" value="SIS_dom_sf"/>
</dbReference>
<dbReference type="CDD" id="cd05013">
    <property type="entry name" value="SIS_RpiR"/>
    <property type="match status" value="1"/>
</dbReference>
<name>A0A975WEB4_9RHOB</name>
<dbReference type="EMBL" id="FNYY01000023">
    <property type="protein sequence ID" value="SEK06711.1"/>
    <property type="molecule type" value="Genomic_DNA"/>
</dbReference>
<evidence type="ECO:0000313" key="7">
    <source>
        <dbReference type="Proteomes" id="UP000182932"/>
    </source>
</evidence>
<dbReference type="Pfam" id="PF01380">
    <property type="entry name" value="SIS"/>
    <property type="match status" value="1"/>
</dbReference>
<feature type="domain" description="SIS" evidence="5">
    <location>
        <begin position="152"/>
        <end position="289"/>
    </location>
</feature>
<dbReference type="PROSITE" id="PS51464">
    <property type="entry name" value="SIS"/>
    <property type="match status" value="1"/>
</dbReference>
<keyword evidence="2" id="KW-0238">DNA-binding</keyword>
<dbReference type="Pfam" id="PF01418">
    <property type="entry name" value="HTH_6"/>
    <property type="match status" value="1"/>
</dbReference>
<dbReference type="Gene3D" id="1.10.10.10">
    <property type="entry name" value="Winged helix-like DNA-binding domain superfamily/Winged helix DNA-binding domain"/>
    <property type="match status" value="1"/>
</dbReference>
<evidence type="ECO:0000256" key="1">
    <source>
        <dbReference type="ARBA" id="ARBA00023015"/>
    </source>
</evidence>
<dbReference type="GO" id="GO:0003700">
    <property type="term" value="F:DNA-binding transcription factor activity"/>
    <property type="evidence" value="ECO:0007669"/>
    <property type="project" value="InterPro"/>
</dbReference>